<reference evidence="4 5" key="1">
    <citation type="submission" date="2019-03" db="EMBL/GenBank/DDBJ databases">
        <title>Sequencing 23 genomes of Wallemia ichthyophaga.</title>
        <authorList>
            <person name="Gostincar C."/>
        </authorList>
    </citation>
    <scope>NUCLEOTIDE SEQUENCE [LARGE SCALE GENOMIC DNA]</scope>
    <source>
        <strain evidence="4 5">EXF-5753</strain>
    </source>
</reference>
<dbReference type="AlphaFoldDB" id="A0A4T0FAJ3"/>
<organism evidence="4 5">
    <name type="scientific">Wallemia hederae</name>
    <dbReference type="NCBI Taxonomy" id="1540922"/>
    <lineage>
        <taxon>Eukaryota</taxon>
        <taxon>Fungi</taxon>
        <taxon>Dikarya</taxon>
        <taxon>Basidiomycota</taxon>
        <taxon>Wallemiomycotina</taxon>
        <taxon>Wallemiomycetes</taxon>
        <taxon>Wallemiales</taxon>
        <taxon>Wallemiaceae</taxon>
        <taxon>Wallemia</taxon>
    </lineage>
</organism>
<dbReference type="Pfam" id="PF00838">
    <property type="entry name" value="TCTP"/>
    <property type="match status" value="1"/>
</dbReference>
<protein>
    <recommendedName>
        <fullName evidence="1">Translationally-controlled tumor protein homolog</fullName>
    </recommendedName>
</protein>
<sequence length="84" mass="9743">MVHLKSYMKEVEEYLKKNNPERVEGFKAEAQAGAKQLLGNFKDLEFFMSESVNPDGQVLLLNYREDGVTPFFTLWKDGLRSQKI</sequence>
<keyword evidence="5" id="KW-1185">Reference proteome</keyword>
<dbReference type="PANTHER" id="PTHR11991:SF0">
    <property type="entry name" value="TRANSLATIONALLY-CONTROLLED TUMOR PROTEIN"/>
    <property type="match status" value="1"/>
</dbReference>
<evidence type="ECO:0000256" key="2">
    <source>
        <dbReference type="PROSITE-ProRule" id="PRU01133"/>
    </source>
</evidence>
<evidence type="ECO:0000259" key="3">
    <source>
        <dbReference type="PROSITE" id="PS51797"/>
    </source>
</evidence>
<dbReference type="GO" id="GO:0005509">
    <property type="term" value="F:calcium ion binding"/>
    <property type="evidence" value="ECO:0007669"/>
    <property type="project" value="TreeGrafter"/>
</dbReference>
<comment type="similarity">
    <text evidence="2">Belongs to the TCTP family.</text>
</comment>
<dbReference type="PROSITE" id="PS51797">
    <property type="entry name" value="TCTP_3"/>
    <property type="match status" value="1"/>
</dbReference>
<proteinExistence type="inferred from homology"/>
<dbReference type="InterPro" id="IPR018105">
    <property type="entry name" value="Translational_control_tumour_p"/>
</dbReference>
<dbReference type="EMBL" id="SPNW01000130">
    <property type="protein sequence ID" value="TIA84982.1"/>
    <property type="molecule type" value="Genomic_DNA"/>
</dbReference>
<dbReference type="SUPFAM" id="SSF51316">
    <property type="entry name" value="Mss4-like"/>
    <property type="match status" value="1"/>
</dbReference>
<dbReference type="GO" id="GO:0005737">
    <property type="term" value="C:cytoplasm"/>
    <property type="evidence" value="ECO:0007669"/>
    <property type="project" value="TreeGrafter"/>
</dbReference>
<gene>
    <name evidence="4" type="ORF">E3P99_04095</name>
</gene>
<dbReference type="Gene3D" id="2.170.150.10">
    <property type="entry name" value="Metal Binding Protein, Guanine Nucleotide Exchange Factor, Chain A"/>
    <property type="match status" value="1"/>
</dbReference>
<feature type="domain" description="TCTP" evidence="3">
    <location>
        <begin position="1"/>
        <end position="84"/>
    </location>
</feature>
<evidence type="ECO:0000313" key="4">
    <source>
        <dbReference type="EMBL" id="TIA84982.1"/>
    </source>
</evidence>
<name>A0A4T0FAJ3_9BASI</name>
<dbReference type="OrthoDB" id="10248936at2759"/>
<evidence type="ECO:0000256" key="1">
    <source>
        <dbReference type="ARBA" id="ARBA00014759"/>
    </source>
</evidence>
<dbReference type="InterPro" id="IPR011057">
    <property type="entry name" value="Mss4-like_sf"/>
</dbReference>
<dbReference type="InterPro" id="IPR011323">
    <property type="entry name" value="Mss4/transl-control_tumour"/>
</dbReference>
<accession>A0A4T0FAJ3</accession>
<comment type="caution">
    <text evidence="4">The sequence shown here is derived from an EMBL/GenBank/DDBJ whole genome shotgun (WGS) entry which is preliminary data.</text>
</comment>
<dbReference type="PANTHER" id="PTHR11991">
    <property type="entry name" value="TRANSLATIONALLY CONTROLLED TUMOR PROTEIN-RELATED"/>
    <property type="match status" value="1"/>
</dbReference>
<dbReference type="Proteomes" id="UP000310189">
    <property type="component" value="Unassembled WGS sequence"/>
</dbReference>
<dbReference type="InterPro" id="IPR034737">
    <property type="entry name" value="TCTP"/>
</dbReference>
<evidence type="ECO:0000313" key="5">
    <source>
        <dbReference type="Proteomes" id="UP000310189"/>
    </source>
</evidence>